<dbReference type="Pfam" id="PF13620">
    <property type="entry name" value="CarboxypepD_reg"/>
    <property type="match status" value="1"/>
</dbReference>
<dbReference type="KEGG" id="pfer:IRI77_24745"/>
<keyword evidence="7" id="KW-0121">Carboxypeptidase</keyword>
<evidence type="ECO:0000256" key="4">
    <source>
        <dbReference type="SAM" id="SignalP"/>
    </source>
</evidence>
<keyword evidence="8" id="KW-1185">Reference proteome</keyword>
<dbReference type="Gene3D" id="2.60.40.1120">
    <property type="entry name" value="Carboxypeptidase-like, regulatory domain"/>
    <property type="match status" value="1"/>
</dbReference>
<dbReference type="Proteomes" id="UP000593892">
    <property type="component" value="Chromosome"/>
</dbReference>
<dbReference type="Pfam" id="PF07715">
    <property type="entry name" value="Plug"/>
    <property type="match status" value="1"/>
</dbReference>
<evidence type="ECO:0000259" key="5">
    <source>
        <dbReference type="Pfam" id="PF07715"/>
    </source>
</evidence>
<gene>
    <name evidence="7" type="ORF">IRI77_24745</name>
</gene>
<keyword evidence="4" id="KW-0732">Signal</keyword>
<evidence type="ECO:0000256" key="3">
    <source>
        <dbReference type="ARBA" id="ARBA00023237"/>
    </source>
</evidence>
<feature type="signal peptide" evidence="4">
    <location>
        <begin position="1"/>
        <end position="21"/>
    </location>
</feature>
<dbReference type="GO" id="GO:0004180">
    <property type="term" value="F:carboxypeptidase activity"/>
    <property type="evidence" value="ECO:0007669"/>
    <property type="project" value="UniProtKB-KW"/>
</dbReference>
<accession>A0A7S7SIE8</accession>
<organism evidence="7 8">
    <name type="scientific">Paludibaculum fermentans</name>
    <dbReference type="NCBI Taxonomy" id="1473598"/>
    <lineage>
        <taxon>Bacteria</taxon>
        <taxon>Pseudomonadati</taxon>
        <taxon>Acidobacteriota</taxon>
        <taxon>Terriglobia</taxon>
        <taxon>Bryobacterales</taxon>
        <taxon>Bryobacteraceae</taxon>
        <taxon>Paludibaculum</taxon>
    </lineage>
</organism>
<dbReference type="InterPro" id="IPR057601">
    <property type="entry name" value="Oar-like_b-barrel"/>
</dbReference>
<name>A0A7S7SIE8_PALFE</name>
<dbReference type="Gene3D" id="2.40.170.20">
    <property type="entry name" value="TonB-dependent receptor, beta-barrel domain"/>
    <property type="match status" value="1"/>
</dbReference>
<dbReference type="InterPro" id="IPR037066">
    <property type="entry name" value="Plug_dom_sf"/>
</dbReference>
<proteinExistence type="predicted"/>
<dbReference type="EMBL" id="CP063849">
    <property type="protein sequence ID" value="QOY86004.1"/>
    <property type="molecule type" value="Genomic_DNA"/>
</dbReference>
<dbReference type="SUPFAM" id="SSF49464">
    <property type="entry name" value="Carboxypeptidase regulatory domain-like"/>
    <property type="match status" value="1"/>
</dbReference>
<keyword evidence="2" id="KW-0472">Membrane</keyword>
<feature type="domain" description="TonB-dependent receptor plug" evidence="5">
    <location>
        <begin position="161"/>
        <end position="238"/>
    </location>
</feature>
<keyword evidence="7" id="KW-0378">Hydrolase</keyword>
<feature type="domain" description="TonB-dependent transporter Oar-like beta-barrel" evidence="6">
    <location>
        <begin position="243"/>
        <end position="1134"/>
    </location>
</feature>
<dbReference type="GO" id="GO:0009279">
    <property type="term" value="C:cell outer membrane"/>
    <property type="evidence" value="ECO:0007669"/>
    <property type="project" value="UniProtKB-SubCell"/>
</dbReference>
<dbReference type="Pfam" id="PF25183">
    <property type="entry name" value="OMP_b-brl_4"/>
    <property type="match status" value="1"/>
</dbReference>
<dbReference type="AlphaFoldDB" id="A0A7S7SIE8"/>
<keyword evidence="7" id="KW-0645">Protease</keyword>
<dbReference type="InterPro" id="IPR008969">
    <property type="entry name" value="CarboxyPept-like_regulatory"/>
</dbReference>
<reference evidence="7 8" key="1">
    <citation type="submission" date="2020-10" db="EMBL/GenBank/DDBJ databases">
        <title>Complete genome sequence of Paludibaculum fermentans P105T, a facultatively anaerobic acidobacterium capable of dissimilatory Fe(III) reduction.</title>
        <authorList>
            <person name="Dedysh S.N."/>
            <person name="Beletsky A.V."/>
            <person name="Kulichevskaya I.S."/>
            <person name="Mardanov A.V."/>
            <person name="Ravin N.V."/>
        </authorList>
    </citation>
    <scope>NUCLEOTIDE SEQUENCE [LARGE SCALE GENOMIC DNA]</scope>
    <source>
        <strain evidence="7 8">P105</strain>
    </source>
</reference>
<sequence length="1141" mass="125092">MNRVRSGAMASILLCTLLQCAFPQSDNSTASGVVRDPSSAVVPNAKVVLKNQANGLTRESKTNESGNFVVPTIPSGMYTLTIELAGFKKYESKDNKIDASLPASFDVTLQVGSATEVVEVSATAAALQTESGAVGRLIEGKQLSDLQLNGRNPIFLALLKPGVRSGSMLSSFSYGMSQAGLSINGSRTQDVAIMYDGAPAVRTRSNGTSIGSADLDMTAEVQILTASYSAEYGRGAGGQVRVVSKSGTNQFHGTLYEYVRNQAFDANTWSRNRSASTNFAPSIHYNQYGYNLSGPVYIPKKWNEDKSKLFFVWSQEWVTHHRDSAGSKTVPTAAMRGGDFSELLSSNVFYNYKTVGVINDPTNGAPFAGNIIPKSRQSANGMGLLQVFPLPNYDVGTSTNFYSVALATTEQRKDSMSLDYLPTSKDSIKFRALLFHYVDTDPWGTNLLLTKKTTTRPNQTSSINWTRTLSPTLVNEFQVTASRDQVYLAMEDVPSFNRTTYGINYAYIYPNGKDRPNKLPAIDMTGFSTYTGSPYPSQSTGPIYTISNNITNIRGNHILKAGFMFERSGQNDYDQINVNGVPGGTDNQNGRFVFTHTRTGGSGLALGNAALGLFDTYAEIGQRSFTPYRHHMVEWFVQDSWKVNAKLKIEYGIRHSIIQPYYSLWNNMTIFDPKYYDTSKAVTIDASGNPVAGTGDLYNGIVIPGNGWPDAAKGRVNIAGNSAYDYLFRGGQEPRYYSNIDYLNFQPRLGMAYQISSKQVLRAGAGKFVTPLGVSDSVFLGGNPPLQPMASVSYGSVDSPGGGTAASFPLSVTTQAKEFHMPQSYTWNVNYEREVGFNTVLELAYVGRRSNFGQREKNINQAPLNSLYTNTSVNINAKRPYLGYGAIRETFNDANMTYNSAQINVNRRFANGLSFGLAYTYSKCMDDGSAQRDIVPNTYDAHNLWGPCTNDTRHLAVINYIYALPFFKNSRGLVKGIAGGWQISGVTQFQTGTPNTVATGDDIAGVGSGSGSQIWDVNGDPILPNDQKGIRLNSGDKIYWFRATTTGGAAMFTKPTQGTFTTQSNRDIIYNPGVQNWNLGIFKTFQINERHRVLLRGEAFSWLNHPNWNGADYTPTSSTFGMITSKADSQRQLQFSLRYSF</sequence>
<dbReference type="RefSeq" id="WP_194447673.1">
    <property type="nucleotide sequence ID" value="NZ_CP063849.1"/>
</dbReference>
<dbReference type="InterPro" id="IPR012910">
    <property type="entry name" value="Plug_dom"/>
</dbReference>
<dbReference type="Gene3D" id="2.170.130.10">
    <property type="entry name" value="TonB-dependent receptor, plug domain"/>
    <property type="match status" value="1"/>
</dbReference>
<dbReference type="InterPro" id="IPR036942">
    <property type="entry name" value="Beta-barrel_TonB_sf"/>
</dbReference>
<evidence type="ECO:0000256" key="2">
    <source>
        <dbReference type="ARBA" id="ARBA00023136"/>
    </source>
</evidence>
<evidence type="ECO:0000259" key="6">
    <source>
        <dbReference type="Pfam" id="PF25183"/>
    </source>
</evidence>
<feature type="chain" id="PRO_5032694912" evidence="4">
    <location>
        <begin position="22"/>
        <end position="1141"/>
    </location>
</feature>
<protein>
    <submittedName>
        <fullName evidence="7">Carboxypeptidase regulatory-like domain-containing protein</fullName>
    </submittedName>
</protein>
<evidence type="ECO:0000313" key="7">
    <source>
        <dbReference type="EMBL" id="QOY86004.1"/>
    </source>
</evidence>
<comment type="subcellular location">
    <subcellularLocation>
        <location evidence="1">Cell outer membrane</location>
    </subcellularLocation>
</comment>
<dbReference type="SUPFAM" id="SSF56935">
    <property type="entry name" value="Porins"/>
    <property type="match status" value="1"/>
</dbReference>
<keyword evidence="3" id="KW-0998">Cell outer membrane</keyword>
<evidence type="ECO:0000313" key="8">
    <source>
        <dbReference type="Proteomes" id="UP000593892"/>
    </source>
</evidence>
<evidence type="ECO:0000256" key="1">
    <source>
        <dbReference type="ARBA" id="ARBA00004442"/>
    </source>
</evidence>